<reference evidence="3 4" key="1">
    <citation type="submission" date="2022-10" db="EMBL/GenBank/DDBJ databases">
        <title>Luteolibacter arcticus strain CCTCC AB 2014275, whole genome shotgun sequencing project.</title>
        <authorList>
            <person name="Zhao G."/>
            <person name="Shen L."/>
        </authorList>
    </citation>
    <scope>NUCLEOTIDE SEQUENCE [LARGE SCALE GENOMIC DNA]</scope>
    <source>
        <strain evidence="3 4">CCTCC AB 2014275</strain>
    </source>
</reference>
<sequence length="1511" mass="150393">MTHLHIPSRRATLLTAAASLAVITAPAATLTWDGGDSLWQTPATWVGDVAPVAGDALIFAGTVDLASQNDFPAGTAFLGLTFSAGAGAFNITGNGIVLNRTNAGTGTALTGGNITNNATTAQTVGLPVTLSPGNHSIATGTGAGTLNLTGTFARSTGSTLVFTKAGGDIHVTGSGLANNAAGILGGWALIGDAWASLDGSGNVVPYSGYTGITAGAIPLASANLNYRHTGTTTPLTAANGTTLNSFTFNSGAATTLTVSGTMKLGSRGGIARTSTSTGVHIVNGGIITANGGGEITLVDAPLAATGNNLRIDSVISNDGPNVVSVNVVGYLDIRGANTYTGGTFINQGRIQAGPVTTFGTGPVTIYPGGSTFLNVAGGNWASNFFVAGVGSTEQGTDNPAGPGAIRLGNTSNITGSITLQGNTRLTSSSSTSTGPVISGRITGTGTLELVPFANSSAILNLSNTNLATPNNWSGPLVINTISPARALTVRLGADEQVPDASDLTLTGGTSLTSANIATFNLNGSDETIGGLNSSAAYHVVTNLAAAGLNSILTVGTGNANGDYAGKFQDVLGGGTLSLVKNGSGKQVLRGFTAYGGTTTVNGGILEMVGDIIADGLVTVNSGATFASNGAVTGNVIVADGGQLYATGTDGSDMALSGSLDLGTGTTLTLSTASLPALTVAGALTPTGAAGSVTVNLDTGDSLPTVGLHPLITYGSLAGSGVGAFALGTLPARFAATLVNDAPNNTIALNVTASDFPVWSGALGSEWSTSVLSSPKNWVLSSNGATATDFISGESVVFNNNAIGTTVDVSGANVQAARVHFNHTTKNYLLTGSHAISSTSELLKEGTGVLTIASEGHSFADGIRIEAGTLRVGNGGTTGNLGANAVKNNAVLEFNRSDSPTMANVISGPGEVKQVGSGVVTLSAANTYDGETTVASGTLRITNNASLGTGPVTVEAGGALNISGNPTVNGQNFGSKQFFISGNGPSGLGALVNIGGAGQNNAYQSVTLEADASVGGDTRFDIRNGSAKLALDGHTLRKRGTNQVTVVSGIIEGDVDGDPMVPSKVIVEEGTFAVEVSTRTEPPVSGGSFIVEPNAHFQFFQNTIVGVDGGITWPITLRENSATGNAGATLATVPANIILEGNAVLVPFTSGTRNPANNFPITFTGTITENLGSFGFAKEGVNTVTLSGTGSNYTGATLVNAGTLSVTGSIPASPVTVAAGATLNGTGTLGGTVTNNGTISPGVGGGGFGTLATGSTNLGATATLVFETNSTSLASDKLVVTGNLNLGGLLNVTDLGATLLPAGSRVVIASYTGTLTGAFSNAPDNGTVVVGLNTFTVDYNEDVSGTLSVTLTVPTDSAYDEWATDMDLDGTNSGKLQDPDNDGLDNIVEFGLDGDPLSGAANGKTRLAIADVDPGAPVENAITLTLPVRTDADFDGPGDLVSAAIDDIIYKIQGSLSLGDFTSLDVTEVSPALAADMPGLTPGWSYRTFRLPGTPGNPHAKAFLRADVSEAP</sequence>
<evidence type="ECO:0000313" key="4">
    <source>
        <dbReference type="Proteomes" id="UP001320876"/>
    </source>
</evidence>
<organism evidence="3 4">
    <name type="scientific">Luteolibacter arcticus</name>
    <dbReference type="NCBI Taxonomy" id="1581411"/>
    <lineage>
        <taxon>Bacteria</taxon>
        <taxon>Pseudomonadati</taxon>
        <taxon>Verrucomicrobiota</taxon>
        <taxon>Verrucomicrobiia</taxon>
        <taxon>Verrucomicrobiales</taxon>
        <taxon>Verrucomicrobiaceae</taxon>
        <taxon>Luteolibacter</taxon>
    </lineage>
</organism>
<dbReference type="RefSeq" id="WP_264488794.1">
    <property type="nucleotide sequence ID" value="NZ_JAPDDT010000009.1"/>
</dbReference>
<dbReference type="EMBL" id="JAPDDT010000009">
    <property type="protein sequence ID" value="MCW1924685.1"/>
    <property type="molecule type" value="Genomic_DNA"/>
</dbReference>
<dbReference type="InterPro" id="IPR011050">
    <property type="entry name" value="Pectin_lyase_fold/virulence"/>
</dbReference>
<feature type="chain" id="PRO_5046468098" evidence="2">
    <location>
        <begin position="28"/>
        <end position="1511"/>
    </location>
</feature>
<protein>
    <submittedName>
        <fullName evidence="3">Autotransporter-associated beta strand repeat-containing protein</fullName>
    </submittedName>
</protein>
<keyword evidence="1 2" id="KW-0732">Signal</keyword>
<dbReference type="SUPFAM" id="SSF51126">
    <property type="entry name" value="Pectin lyase-like"/>
    <property type="match status" value="1"/>
</dbReference>
<accession>A0ABT3GMD3</accession>
<evidence type="ECO:0000256" key="1">
    <source>
        <dbReference type="ARBA" id="ARBA00022729"/>
    </source>
</evidence>
<dbReference type="Pfam" id="PF12951">
    <property type="entry name" value="PATR"/>
    <property type="match status" value="5"/>
</dbReference>
<evidence type="ECO:0000313" key="3">
    <source>
        <dbReference type="EMBL" id="MCW1924685.1"/>
    </source>
</evidence>
<dbReference type="NCBIfam" id="TIGR02601">
    <property type="entry name" value="autotrns_rpt"/>
    <property type="match status" value="4"/>
</dbReference>
<feature type="signal peptide" evidence="2">
    <location>
        <begin position="1"/>
        <end position="27"/>
    </location>
</feature>
<dbReference type="Proteomes" id="UP001320876">
    <property type="component" value="Unassembled WGS sequence"/>
</dbReference>
<dbReference type="InterPro" id="IPR012332">
    <property type="entry name" value="Autotransporter_pectin_lyase_C"/>
</dbReference>
<proteinExistence type="predicted"/>
<evidence type="ECO:0000256" key="2">
    <source>
        <dbReference type="SAM" id="SignalP"/>
    </source>
</evidence>
<dbReference type="InterPro" id="IPR013425">
    <property type="entry name" value="Autotrns_rpt"/>
</dbReference>
<comment type="caution">
    <text evidence="3">The sequence shown here is derived from an EMBL/GenBank/DDBJ whole genome shotgun (WGS) entry which is preliminary data.</text>
</comment>
<keyword evidence="4" id="KW-1185">Reference proteome</keyword>
<gene>
    <name evidence="3" type="ORF">OKA05_19120</name>
</gene>
<name>A0ABT3GMD3_9BACT</name>
<dbReference type="Gene3D" id="2.160.20.20">
    <property type="match status" value="1"/>
</dbReference>